<dbReference type="GO" id="GO:0008146">
    <property type="term" value="F:sulfotransferase activity"/>
    <property type="evidence" value="ECO:0007669"/>
    <property type="project" value="InterPro"/>
</dbReference>
<dbReference type="PANTHER" id="PTHR11783">
    <property type="entry name" value="SULFOTRANSFERASE SULT"/>
    <property type="match status" value="1"/>
</dbReference>
<proteinExistence type="inferred from homology"/>
<reference evidence="4" key="1">
    <citation type="journal article" date="2016" name="Sci. Rep.">
        <title>Molecular characterization of firefly nuptial gifts: a multi-omics approach sheds light on postcopulatory sexual selection.</title>
        <authorList>
            <person name="Al-Wathiqui N."/>
            <person name="Fallon T.R."/>
            <person name="South A."/>
            <person name="Weng J.K."/>
            <person name="Lewis S.M."/>
        </authorList>
    </citation>
    <scope>NUCLEOTIDE SEQUENCE</scope>
</reference>
<evidence type="ECO:0000259" key="3">
    <source>
        <dbReference type="Pfam" id="PF00685"/>
    </source>
</evidence>
<name>A0A1Y1JW28_PHOPY</name>
<dbReference type="InterPro" id="IPR000863">
    <property type="entry name" value="Sulfotransferase_dom"/>
</dbReference>
<sequence>MNSLFPQQEIEDILKNHFTGISPDHRLEISLDFLKDVEIRDDDVFLIGNAKSGTTWLQELVWLVGNDLDYEGANTFIDKRFPFLESQGYVKEGVLEVTAHMDIQNCHLNSLNYIQNLKSPRFIKTHAVPKCLPTQLLSGTKKAKIIYISRNTRDVCLSSYYYTKNVVKVHDCSLDDFCKVFISNDNHFESILYFWNARHQENVLFVRYEEMKNDLGEVIQRVAKFLNKTVTDEQQSKLLKWLDIDQMKLNKAVNHETVYQATGFIRQGIVGGYKQEMSPEILEKFKIWIQESLKDSDYFEYE</sequence>
<protein>
    <recommendedName>
        <fullName evidence="3">Sulfotransferase domain-containing protein</fullName>
    </recommendedName>
</protein>
<dbReference type="InterPro" id="IPR027417">
    <property type="entry name" value="P-loop_NTPase"/>
</dbReference>
<accession>A0A1Y1JW28</accession>
<dbReference type="Pfam" id="PF00685">
    <property type="entry name" value="Sulfotransfer_1"/>
    <property type="match status" value="1"/>
</dbReference>
<organism evidence="4">
    <name type="scientific">Photinus pyralis</name>
    <name type="common">Common eastern firefly</name>
    <name type="synonym">Lampyris pyralis</name>
    <dbReference type="NCBI Taxonomy" id="7054"/>
    <lineage>
        <taxon>Eukaryota</taxon>
        <taxon>Metazoa</taxon>
        <taxon>Ecdysozoa</taxon>
        <taxon>Arthropoda</taxon>
        <taxon>Hexapoda</taxon>
        <taxon>Insecta</taxon>
        <taxon>Pterygota</taxon>
        <taxon>Neoptera</taxon>
        <taxon>Endopterygota</taxon>
        <taxon>Coleoptera</taxon>
        <taxon>Polyphaga</taxon>
        <taxon>Elateriformia</taxon>
        <taxon>Elateroidea</taxon>
        <taxon>Lampyridae</taxon>
        <taxon>Lampyrinae</taxon>
        <taxon>Photinus</taxon>
    </lineage>
</organism>
<evidence type="ECO:0000256" key="1">
    <source>
        <dbReference type="ARBA" id="ARBA00005771"/>
    </source>
</evidence>
<dbReference type="EMBL" id="GEZM01099063">
    <property type="protein sequence ID" value="JAV53519.1"/>
    <property type="molecule type" value="Transcribed_RNA"/>
</dbReference>
<keyword evidence="2" id="KW-0808">Transferase</keyword>
<evidence type="ECO:0000313" key="4">
    <source>
        <dbReference type="EMBL" id="JAV53519.1"/>
    </source>
</evidence>
<comment type="similarity">
    <text evidence="1">Belongs to the sulfotransferase 1 family.</text>
</comment>
<evidence type="ECO:0000256" key="2">
    <source>
        <dbReference type="ARBA" id="ARBA00022679"/>
    </source>
</evidence>
<dbReference type="AlphaFoldDB" id="A0A1Y1JW28"/>
<dbReference type="Gene3D" id="3.40.50.300">
    <property type="entry name" value="P-loop containing nucleotide triphosphate hydrolases"/>
    <property type="match status" value="1"/>
</dbReference>
<dbReference type="SUPFAM" id="SSF52540">
    <property type="entry name" value="P-loop containing nucleoside triphosphate hydrolases"/>
    <property type="match status" value="1"/>
</dbReference>
<feature type="domain" description="Sulfotransferase" evidence="3">
    <location>
        <begin position="41"/>
        <end position="296"/>
    </location>
</feature>